<keyword evidence="2" id="KW-1185">Reference proteome</keyword>
<name>A0ACC2BIJ0_DIPCM</name>
<reference evidence="2" key="1">
    <citation type="journal article" date="2024" name="Proc. Natl. Acad. Sci. U.S.A.">
        <title>Extraordinary preservation of gene collinearity over three hundred million years revealed in homosporous lycophytes.</title>
        <authorList>
            <person name="Li C."/>
            <person name="Wickell D."/>
            <person name="Kuo L.Y."/>
            <person name="Chen X."/>
            <person name="Nie B."/>
            <person name="Liao X."/>
            <person name="Peng D."/>
            <person name="Ji J."/>
            <person name="Jenkins J."/>
            <person name="Williams M."/>
            <person name="Shu S."/>
            <person name="Plott C."/>
            <person name="Barry K."/>
            <person name="Rajasekar S."/>
            <person name="Grimwood J."/>
            <person name="Han X."/>
            <person name="Sun S."/>
            <person name="Hou Z."/>
            <person name="He W."/>
            <person name="Dai G."/>
            <person name="Sun C."/>
            <person name="Schmutz J."/>
            <person name="Leebens-Mack J.H."/>
            <person name="Li F.W."/>
            <person name="Wang L."/>
        </authorList>
    </citation>
    <scope>NUCLEOTIDE SEQUENCE [LARGE SCALE GENOMIC DNA]</scope>
    <source>
        <strain evidence="2">cv. PW_Plant_1</strain>
    </source>
</reference>
<accession>A0ACC2BIJ0</accession>
<comment type="caution">
    <text evidence="1">The sequence shown here is derived from an EMBL/GenBank/DDBJ whole genome shotgun (WGS) entry which is preliminary data.</text>
</comment>
<sequence>MGSRNRPLALRINKESHKIRKLPPPLPIVQYRRPVIVHTHSPKIIQIDPSNFMSLVQKLTGSTDTRMRCNMHIDPVSLPNSSDGFSDHSIDHLQSCRSVESPNDSNNLLQSAREPLLSAKAEVHSPKYSERISEGYNIEGTNQAASHVFQLHYSMLPSPNTTSQSVLTGLPSLSSTIYPQLDN</sequence>
<organism evidence="1 2">
    <name type="scientific">Diphasiastrum complanatum</name>
    <name type="common">Issler's clubmoss</name>
    <name type="synonym">Lycopodium complanatum</name>
    <dbReference type="NCBI Taxonomy" id="34168"/>
    <lineage>
        <taxon>Eukaryota</taxon>
        <taxon>Viridiplantae</taxon>
        <taxon>Streptophyta</taxon>
        <taxon>Embryophyta</taxon>
        <taxon>Tracheophyta</taxon>
        <taxon>Lycopodiopsida</taxon>
        <taxon>Lycopodiales</taxon>
        <taxon>Lycopodiaceae</taxon>
        <taxon>Lycopodioideae</taxon>
        <taxon>Diphasiastrum</taxon>
    </lineage>
</organism>
<protein>
    <submittedName>
        <fullName evidence="1">Uncharacterized protein</fullName>
    </submittedName>
</protein>
<dbReference type="EMBL" id="CM055106">
    <property type="protein sequence ID" value="KAJ7529538.1"/>
    <property type="molecule type" value="Genomic_DNA"/>
</dbReference>
<dbReference type="Proteomes" id="UP001162992">
    <property type="component" value="Chromosome 15"/>
</dbReference>
<evidence type="ECO:0000313" key="2">
    <source>
        <dbReference type="Proteomes" id="UP001162992"/>
    </source>
</evidence>
<gene>
    <name evidence="1" type="ORF">O6H91_15G055900</name>
</gene>
<proteinExistence type="predicted"/>
<evidence type="ECO:0000313" key="1">
    <source>
        <dbReference type="EMBL" id="KAJ7529538.1"/>
    </source>
</evidence>